<dbReference type="EMBL" id="KL197814">
    <property type="protein sequence ID" value="KDQ49083.1"/>
    <property type="molecule type" value="Genomic_DNA"/>
</dbReference>
<gene>
    <name evidence="1" type="ORF">JAAARDRAFT_201154</name>
</gene>
<dbReference type="OrthoDB" id="2620490at2759"/>
<accession>A0A067P2D2</accession>
<dbReference type="InParanoid" id="A0A067P2D2"/>
<evidence type="ECO:0000313" key="2">
    <source>
        <dbReference type="Proteomes" id="UP000027265"/>
    </source>
</evidence>
<evidence type="ECO:0000313" key="1">
    <source>
        <dbReference type="EMBL" id="KDQ49083.1"/>
    </source>
</evidence>
<sequence length="400" mass="44010">MRGNAQAIVDPSITDDPNFDPVQEDEIVDQVEIGFDSHVDVCCKVDTCVKKHFEHYRESSKVTQAHYIMVGCGNNGNLVECSICHVRLCLAISPMSSGCLLPHGSGSNPFDPSTFKCPQCHIGSYTFPNYEILKMEYEQYVFGKTLDPAVVLTFTQGIRSSTLHLLAQIALMDGYRYCLPDLYWRDYDLSTGSHASDNGTVEARKFITSRDGDCNFFFLWDSHSETGTGNLVFGGNSQDGFKSDTVNSLLDANLGPILVDKLPDIHGESWNSSIHKHKLPFCQFASHQTMDSKHFDFVVAFCGGSVVPSNIALNFVKVFNMMAVYEHSIFAAVEIAFGSDIITLTHSPVGVVTCIEATAFQDSCVVIQTLVQANLFFCPIGVNPAPCPSPSCQLSILHVR</sequence>
<name>A0A067P2D2_9AGAM</name>
<dbReference type="AlphaFoldDB" id="A0A067P2D2"/>
<dbReference type="Proteomes" id="UP000027265">
    <property type="component" value="Unassembled WGS sequence"/>
</dbReference>
<dbReference type="HOGENOM" id="CLU_688991_0_0_1"/>
<keyword evidence="2" id="KW-1185">Reference proteome</keyword>
<organism evidence="1 2">
    <name type="scientific">Jaapia argillacea MUCL 33604</name>
    <dbReference type="NCBI Taxonomy" id="933084"/>
    <lineage>
        <taxon>Eukaryota</taxon>
        <taxon>Fungi</taxon>
        <taxon>Dikarya</taxon>
        <taxon>Basidiomycota</taxon>
        <taxon>Agaricomycotina</taxon>
        <taxon>Agaricomycetes</taxon>
        <taxon>Agaricomycetidae</taxon>
        <taxon>Jaapiales</taxon>
        <taxon>Jaapiaceae</taxon>
        <taxon>Jaapia</taxon>
    </lineage>
</organism>
<proteinExistence type="predicted"/>
<protein>
    <submittedName>
        <fullName evidence="1">Uncharacterized protein</fullName>
    </submittedName>
</protein>
<reference evidence="2" key="1">
    <citation type="journal article" date="2014" name="Proc. Natl. Acad. Sci. U.S.A.">
        <title>Extensive sampling of basidiomycete genomes demonstrates inadequacy of the white-rot/brown-rot paradigm for wood decay fungi.</title>
        <authorList>
            <person name="Riley R."/>
            <person name="Salamov A.A."/>
            <person name="Brown D.W."/>
            <person name="Nagy L.G."/>
            <person name="Floudas D."/>
            <person name="Held B.W."/>
            <person name="Levasseur A."/>
            <person name="Lombard V."/>
            <person name="Morin E."/>
            <person name="Otillar R."/>
            <person name="Lindquist E.A."/>
            <person name="Sun H."/>
            <person name="LaButti K.M."/>
            <person name="Schmutz J."/>
            <person name="Jabbour D."/>
            <person name="Luo H."/>
            <person name="Baker S.E."/>
            <person name="Pisabarro A.G."/>
            <person name="Walton J.D."/>
            <person name="Blanchette R.A."/>
            <person name="Henrissat B."/>
            <person name="Martin F."/>
            <person name="Cullen D."/>
            <person name="Hibbett D.S."/>
            <person name="Grigoriev I.V."/>
        </authorList>
    </citation>
    <scope>NUCLEOTIDE SEQUENCE [LARGE SCALE GENOMIC DNA]</scope>
    <source>
        <strain evidence="2">MUCL 33604</strain>
    </source>
</reference>